<name>A0A1M6S3T5_9FIRM</name>
<feature type="transmembrane region" description="Helical" evidence="6">
    <location>
        <begin position="133"/>
        <end position="150"/>
    </location>
</feature>
<evidence type="ECO:0000256" key="3">
    <source>
        <dbReference type="ARBA" id="ARBA00022692"/>
    </source>
</evidence>
<dbReference type="PANTHER" id="PTHR40064">
    <property type="entry name" value="MEMBRANE PROTEIN-RELATED"/>
    <property type="match status" value="1"/>
</dbReference>
<dbReference type="RefSeq" id="WP_072913087.1">
    <property type="nucleotide sequence ID" value="NZ_FRAR01000012.1"/>
</dbReference>
<reference evidence="8" key="1">
    <citation type="submission" date="2016-11" db="EMBL/GenBank/DDBJ databases">
        <authorList>
            <person name="Varghese N."/>
            <person name="Submissions S."/>
        </authorList>
    </citation>
    <scope>NUCLEOTIDE SEQUENCE [LARGE SCALE GENOMIC DNA]</scope>
    <source>
        <strain evidence="8">DSM 10349</strain>
    </source>
</reference>
<dbReference type="Pfam" id="PF06081">
    <property type="entry name" value="ArAE_1"/>
    <property type="match status" value="1"/>
</dbReference>
<organism evidence="7 8">
    <name type="scientific">Desulforamulus aeronauticus DSM 10349</name>
    <dbReference type="NCBI Taxonomy" id="1121421"/>
    <lineage>
        <taxon>Bacteria</taxon>
        <taxon>Bacillati</taxon>
        <taxon>Bacillota</taxon>
        <taxon>Clostridia</taxon>
        <taxon>Eubacteriales</taxon>
        <taxon>Peptococcaceae</taxon>
        <taxon>Desulforamulus</taxon>
    </lineage>
</organism>
<dbReference type="AlphaFoldDB" id="A0A1M6S3T5"/>
<proteinExistence type="predicted"/>
<evidence type="ECO:0000256" key="4">
    <source>
        <dbReference type="ARBA" id="ARBA00022989"/>
    </source>
</evidence>
<evidence type="ECO:0000256" key="2">
    <source>
        <dbReference type="ARBA" id="ARBA00022475"/>
    </source>
</evidence>
<keyword evidence="4 6" id="KW-1133">Transmembrane helix</keyword>
<keyword evidence="8" id="KW-1185">Reference proteome</keyword>
<dbReference type="Proteomes" id="UP000183997">
    <property type="component" value="Unassembled WGS sequence"/>
</dbReference>
<keyword evidence="5 6" id="KW-0472">Membrane</keyword>
<sequence>MAIQIKRLPFIGARILKTGLAVALAIYICTLLKLEPNVFAGVSAVMNIQPSIYRSFRNAAEQILIHVISVFIAVLCGYLFGSSPIIIGLATILIITTNVKLKLLQGVAMGVVAGIFVLDAPQQDFLNHALTRSYVIFVGLGAALTVNNLLSQPRYNDSFLSSLKTFGEQSASFFEQMVRDFITLQPMNSNDYESRKDDIKNLLRSTRNLFELHKEQNRYLSMVSSEVQERWEKYLDFNVKLFYKSQEIYSATQQRLRWRSERGNPPISKEFNHVLEMLERGINSFKSLNIKLNRHIFEEQELRLEPVSEHFWEELSIFIDKWNSKLTGAAFLHAFMFVSVVANDIKWATRSIKEFSLQERSISGKKYTEN</sequence>
<comment type="subcellular location">
    <subcellularLocation>
        <location evidence="1">Cell membrane</location>
        <topology evidence="1">Multi-pass membrane protein</topology>
    </subcellularLocation>
</comment>
<dbReference type="EMBL" id="FRAR01000012">
    <property type="protein sequence ID" value="SHK39472.1"/>
    <property type="molecule type" value="Genomic_DNA"/>
</dbReference>
<keyword evidence="3 6" id="KW-0812">Transmembrane</keyword>
<dbReference type="STRING" id="1121421.SAMN02745123_01714"/>
<keyword evidence="2" id="KW-1003">Cell membrane</keyword>
<evidence type="ECO:0000256" key="6">
    <source>
        <dbReference type="SAM" id="Phobius"/>
    </source>
</evidence>
<evidence type="ECO:0000313" key="7">
    <source>
        <dbReference type="EMBL" id="SHK39472.1"/>
    </source>
</evidence>
<dbReference type="PANTHER" id="PTHR40064:SF1">
    <property type="entry name" value="MEMBRANE PROTEIN"/>
    <property type="match status" value="1"/>
</dbReference>
<feature type="transmembrane region" description="Helical" evidence="6">
    <location>
        <begin position="103"/>
        <end position="121"/>
    </location>
</feature>
<evidence type="ECO:0000313" key="8">
    <source>
        <dbReference type="Proteomes" id="UP000183997"/>
    </source>
</evidence>
<dbReference type="GO" id="GO:0005886">
    <property type="term" value="C:plasma membrane"/>
    <property type="evidence" value="ECO:0007669"/>
    <property type="project" value="UniProtKB-SubCell"/>
</dbReference>
<dbReference type="InterPro" id="IPR052984">
    <property type="entry name" value="UPF0421"/>
</dbReference>
<dbReference type="InterPro" id="IPR010343">
    <property type="entry name" value="ArAE_1"/>
</dbReference>
<feature type="transmembrane region" description="Helical" evidence="6">
    <location>
        <begin position="63"/>
        <end position="96"/>
    </location>
</feature>
<dbReference type="OrthoDB" id="1653617at2"/>
<gene>
    <name evidence="7" type="ORF">SAMN02745123_01714</name>
</gene>
<accession>A0A1M6S3T5</accession>
<evidence type="ECO:0000256" key="5">
    <source>
        <dbReference type="ARBA" id="ARBA00023136"/>
    </source>
</evidence>
<protein>
    <submittedName>
        <fullName evidence="7">Aromatic acid exporter family member 1</fullName>
    </submittedName>
</protein>
<feature type="transmembrane region" description="Helical" evidence="6">
    <location>
        <begin position="15"/>
        <end position="34"/>
    </location>
</feature>
<evidence type="ECO:0000256" key="1">
    <source>
        <dbReference type="ARBA" id="ARBA00004651"/>
    </source>
</evidence>